<keyword evidence="2" id="KW-1185">Reference proteome</keyword>
<gene>
    <name evidence="1" type="ORF">LEP1GSC128_2950</name>
</gene>
<name>A0ABN0HZK9_LEPBO</name>
<dbReference type="EMBL" id="AKWJ02000020">
    <property type="protein sequence ID" value="EKP14230.1"/>
    <property type="molecule type" value="Genomic_DNA"/>
</dbReference>
<dbReference type="Proteomes" id="UP000002837">
    <property type="component" value="Unassembled WGS sequence"/>
</dbReference>
<evidence type="ECO:0000313" key="1">
    <source>
        <dbReference type="EMBL" id="EKP14230.1"/>
    </source>
</evidence>
<organism evidence="1 2">
    <name type="scientific">Leptospira borgpetersenii str. 200801926</name>
    <dbReference type="NCBI Taxonomy" id="1193009"/>
    <lineage>
        <taxon>Bacteria</taxon>
        <taxon>Pseudomonadati</taxon>
        <taxon>Spirochaetota</taxon>
        <taxon>Spirochaetia</taxon>
        <taxon>Leptospirales</taxon>
        <taxon>Leptospiraceae</taxon>
        <taxon>Leptospira</taxon>
    </lineage>
</organism>
<sequence>MTVFTFVNAEPTLFEKKVTLKRSRNRQNDSSETRKFK</sequence>
<evidence type="ECO:0000313" key="2">
    <source>
        <dbReference type="Proteomes" id="UP000002837"/>
    </source>
</evidence>
<protein>
    <submittedName>
        <fullName evidence="1">Uncharacterized protein</fullName>
    </submittedName>
</protein>
<accession>A0ABN0HZK9</accession>
<proteinExistence type="predicted"/>
<comment type="caution">
    <text evidence="1">The sequence shown here is derived from an EMBL/GenBank/DDBJ whole genome shotgun (WGS) entry which is preliminary data.</text>
</comment>
<reference evidence="1" key="1">
    <citation type="submission" date="2012-09" db="EMBL/GenBank/DDBJ databases">
        <authorList>
            <person name="Harkins D.M."/>
            <person name="Durkin A.S."/>
            <person name="Brinkac L.M."/>
            <person name="Selengut J.D."/>
            <person name="Sanka R."/>
            <person name="DePew J."/>
            <person name="Purushe J."/>
            <person name="Picardeau M."/>
            <person name="Werts C."/>
            <person name="Goarant C."/>
            <person name="Vinetz J.M."/>
            <person name="Sutton G.G."/>
            <person name="Nelson W.C."/>
            <person name="Fouts D.E."/>
        </authorList>
    </citation>
    <scope>NUCLEOTIDE SEQUENCE [LARGE SCALE GENOMIC DNA]</scope>
    <source>
        <strain evidence="1">200801926</strain>
    </source>
</reference>